<dbReference type="Pfam" id="PF07939">
    <property type="entry name" value="DUF1685"/>
    <property type="match status" value="1"/>
</dbReference>
<dbReference type="PANTHER" id="PTHR31865">
    <property type="entry name" value="OSJNBA0071G03.3 PROTEIN"/>
    <property type="match status" value="1"/>
</dbReference>
<feature type="compositionally biased region" description="Low complexity" evidence="1">
    <location>
        <begin position="223"/>
        <end position="260"/>
    </location>
</feature>
<dbReference type="EMBL" id="OZ020101">
    <property type="protein sequence ID" value="CAK9274697.1"/>
    <property type="molecule type" value="Genomic_DNA"/>
</dbReference>
<evidence type="ECO:0000256" key="1">
    <source>
        <dbReference type="SAM" id="MobiDB-lite"/>
    </source>
</evidence>
<reference evidence="2" key="1">
    <citation type="submission" date="2024-02" db="EMBL/GenBank/DDBJ databases">
        <authorList>
            <consortium name="ELIXIR-Norway"/>
            <consortium name="Elixir Norway"/>
        </authorList>
    </citation>
    <scope>NUCLEOTIDE SEQUENCE</scope>
</reference>
<feature type="compositionally biased region" description="Acidic residues" evidence="1">
    <location>
        <begin position="81"/>
        <end position="98"/>
    </location>
</feature>
<feature type="region of interest" description="Disordered" evidence="1">
    <location>
        <begin position="49"/>
        <end position="107"/>
    </location>
</feature>
<accession>A0ABP0X7N3</accession>
<dbReference type="InterPro" id="IPR012881">
    <property type="entry name" value="DUF1685"/>
</dbReference>
<feature type="region of interest" description="Disordered" evidence="1">
    <location>
        <begin position="221"/>
        <end position="283"/>
    </location>
</feature>
<evidence type="ECO:0000313" key="3">
    <source>
        <dbReference type="Proteomes" id="UP001497444"/>
    </source>
</evidence>
<feature type="compositionally biased region" description="Polar residues" evidence="1">
    <location>
        <begin position="269"/>
        <end position="281"/>
    </location>
</feature>
<dbReference type="PANTHER" id="PTHR31865:SF0">
    <property type="entry name" value="EXPRESSED PROTEIN"/>
    <property type="match status" value="1"/>
</dbReference>
<feature type="compositionally biased region" description="Basic and acidic residues" evidence="1">
    <location>
        <begin position="60"/>
        <end position="72"/>
    </location>
</feature>
<gene>
    <name evidence="2" type="ORF">CSSPJE1EN1_LOCUS20175</name>
</gene>
<dbReference type="Proteomes" id="UP001497444">
    <property type="component" value="Chromosome 6"/>
</dbReference>
<feature type="region of interest" description="Disordered" evidence="1">
    <location>
        <begin position="1"/>
        <end position="37"/>
    </location>
</feature>
<protein>
    <submittedName>
        <fullName evidence="2">Uncharacterized protein</fullName>
    </submittedName>
</protein>
<sequence>MSFMADPNKLNLRSQTEEKSSSSKDIRETGTNSPMLLRGLEIMIRESFAGSGRVGPGASSDKEDVAEERELSDLCTLGEKDNEEEEHQENATEEATDEEAGKRRRDRLLTEAETMTVNREENNRRRVARSSGCVAVGRSVSDCGDRRTYSSSSWPAAAAALHRTTSSRNRSLTDEDMEELRGCIDLGFGFSNDEKDMELCNTLPALELCYAITKRYNDVVGRTSSSSSSSPTTISTSQSSNSSSSSSFDRHSSNGSSLQSSPPPMDSWRISSPGDNPSQVKTRLRHWAQAVACTVRQSS</sequence>
<name>A0ABP0X7N3_9BRYO</name>
<feature type="compositionally biased region" description="Basic and acidic residues" evidence="1">
    <location>
        <begin position="15"/>
        <end position="28"/>
    </location>
</feature>
<proteinExistence type="predicted"/>
<evidence type="ECO:0000313" key="2">
    <source>
        <dbReference type="EMBL" id="CAK9274697.1"/>
    </source>
</evidence>
<keyword evidence="3" id="KW-1185">Reference proteome</keyword>
<organism evidence="2 3">
    <name type="scientific">Sphagnum jensenii</name>
    <dbReference type="NCBI Taxonomy" id="128206"/>
    <lineage>
        <taxon>Eukaryota</taxon>
        <taxon>Viridiplantae</taxon>
        <taxon>Streptophyta</taxon>
        <taxon>Embryophyta</taxon>
        <taxon>Bryophyta</taxon>
        <taxon>Sphagnophytina</taxon>
        <taxon>Sphagnopsida</taxon>
        <taxon>Sphagnales</taxon>
        <taxon>Sphagnaceae</taxon>
        <taxon>Sphagnum</taxon>
    </lineage>
</organism>